<gene>
    <name evidence="1" type="ORF">EF294_13340</name>
</gene>
<proteinExistence type="predicted"/>
<dbReference type="OrthoDB" id="4144896at2"/>
<evidence type="ECO:0000313" key="2">
    <source>
        <dbReference type="Proteomes" id="UP000267536"/>
    </source>
</evidence>
<evidence type="ECO:0000313" key="1">
    <source>
        <dbReference type="EMBL" id="RPA59465.1"/>
    </source>
</evidence>
<protein>
    <recommendedName>
        <fullName evidence="3">ImmA/IrrE family metallo-endopeptidase</fullName>
    </recommendedName>
</protein>
<dbReference type="AlphaFoldDB" id="A0A3N4GB85"/>
<dbReference type="RefSeq" id="WP_123930680.1">
    <property type="nucleotide sequence ID" value="NZ_JBPSDP010000008.1"/>
</dbReference>
<keyword evidence="2" id="KW-1185">Reference proteome</keyword>
<evidence type="ECO:0008006" key="3">
    <source>
        <dbReference type="Google" id="ProtNLM"/>
    </source>
</evidence>
<reference evidence="1 2" key="1">
    <citation type="submission" date="2018-11" db="EMBL/GenBank/DDBJ databases">
        <title>Draft genome sequence of Gordonia sp. RS15-1S isolated from rice stems.</title>
        <authorList>
            <person name="Muangham S."/>
        </authorList>
    </citation>
    <scope>NUCLEOTIDE SEQUENCE [LARGE SCALE GENOMIC DNA]</scope>
    <source>
        <strain evidence="1 2">RS15-1S</strain>
    </source>
</reference>
<dbReference type="EMBL" id="RKMH01000009">
    <property type="protein sequence ID" value="RPA59465.1"/>
    <property type="molecule type" value="Genomic_DNA"/>
</dbReference>
<comment type="caution">
    <text evidence="1">The sequence shown here is derived from an EMBL/GenBank/DDBJ whole genome shotgun (WGS) entry which is preliminary data.</text>
</comment>
<name>A0A3N4GB85_9ACTN</name>
<sequence length="168" mass="18504">MRSSREMWSLCRSVLAPLDLDLPLDVDQLCDRFGERRGRPIRLIAHPLPAGVPNGVWLAAEDADYFVHQVNTTRWHRDQIVIHEFAHLIAGHQILAGTPEVLAGLSDADAGPSLRSTCYGDDREREAETLASMILTWAAKASDGIGHSAADPEIRGLQRLLGGHKGWL</sequence>
<dbReference type="Proteomes" id="UP000267536">
    <property type="component" value="Unassembled WGS sequence"/>
</dbReference>
<accession>A0A3N4GB85</accession>
<organism evidence="1 2">
    <name type="scientific">Gordonia oryzae</name>
    <dbReference type="NCBI Taxonomy" id="2487349"/>
    <lineage>
        <taxon>Bacteria</taxon>
        <taxon>Bacillati</taxon>
        <taxon>Actinomycetota</taxon>
        <taxon>Actinomycetes</taxon>
        <taxon>Mycobacteriales</taxon>
        <taxon>Gordoniaceae</taxon>
        <taxon>Gordonia</taxon>
    </lineage>
</organism>